<organism evidence="3 4">
    <name type="scientific">Tortispora caseinolytica NRRL Y-17796</name>
    <dbReference type="NCBI Taxonomy" id="767744"/>
    <lineage>
        <taxon>Eukaryota</taxon>
        <taxon>Fungi</taxon>
        <taxon>Dikarya</taxon>
        <taxon>Ascomycota</taxon>
        <taxon>Saccharomycotina</taxon>
        <taxon>Trigonopsidomycetes</taxon>
        <taxon>Trigonopsidales</taxon>
        <taxon>Trigonopsidaceae</taxon>
        <taxon>Tortispora</taxon>
    </lineage>
</organism>
<name>A0A1E4THW5_9ASCO</name>
<dbReference type="Proteomes" id="UP000095023">
    <property type="component" value="Unassembled WGS sequence"/>
</dbReference>
<feature type="transmembrane region" description="Helical" evidence="1">
    <location>
        <begin position="30"/>
        <end position="50"/>
    </location>
</feature>
<dbReference type="InterPro" id="IPR055011">
    <property type="entry name" value="Tag1_C"/>
</dbReference>
<evidence type="ECO:0000259" key="2">
    <source>
        <dbReference type="Pfam" id="PF22786"/>
    </source>
</evidence>
<protein>
    <recommendedName>
        <fullName evidence="2">Tag1 C-terminal domain-containing protein</fullName>
    </recommendedName>
</protein>
<feature type="domain" description="Tag1 C-terminal" evidence="2">
    <location>
        <begin position="408"/>
        <end position="513"/>
    </location>
</feature>
<keyword evidence="1" id="KW-0812">Transmembrane</keyword>
<evidence type="ECO:0000256" key="1">
    <source>
        <dbReference type="SAM" id="Phobius"/>
    </source>
</evidence>
<evidence type="ECO:0000313" key="3">
    <source>
        <dbReference type="EMBL" id="ODV91351.1"/>
    </source>
</evidence>
<dbReference type="Pfam" id="PF22786">
    <property type="entry name" value="Tag1_C"/>
    <property type="match status" value="1"/>
</dbReference>
<dbReference type="EMBL" id="KV453842">
    <property type="protein sequence ID" value="ODV91351.1"/>
    <property type="molecule type" value="Genomic_DNA"/>
</dbReference>
<keyword evidence="1" id="KW-0472">Membrane</keyword>
<sequence length="516" mass="55324">MPEILDPDRDVEVDEETPLIRPPSKLNKKIVVSGWVLAAIFALVLLAINIGTTAADFLPNTIEIVNVTVDFAPYMHTQFGIPLIVYVTTFANYTAGTWWQRTASNTATLLVRQCQASNITATVDGSTAHADVDDAVYVGLRPNEFTELQLNTSIVPGKPISPLELVISTPIKVGLCFLGCKNAIWVPAGEIEIRKTIDIGFDDGPGHSLVAVDGVRDIVATQDHVTGVMDAHIPSFARFLSFLPSLDLLATAECCYGLLTIGRISTGKISLPNFGTTATDKLPVAISFEYTTSDDLFGSDCCNSTSLIGIILDGFMKANPEIIPSLHVGLDPYSPDPLTRALAALQLKVPLPIKPLIGKFGKPQLIKSLDLTNVQLGTDDDMNAVISSDVRAVMALPIPQKPDSLLTNVTSVLANAILVYHGAEFATVTPQEPSLAISELDPKNSSQVIVTSSILAAPLDITDQATFESVITDVLFEGQVKVGMRGTADAEVEVKKDVPRFWVRGLPVEGDVVLGR</sequence>
<dbReference type="OrthoDB" id="5596576at2759"/>
<keyword evidence="1" id="KW-1133">Transmembrane helix</keyword>
<reference evidence="4" key="1">
    <citation type="submission" date="2016-02" db="EMBL/GenBank/DDBJ databases">
        <title>Comparative genomics of biotechnologically important yeasts.</title>
        <authorList>
            <consortium name="DOE Joint Genome Institute"/>
            <person name="Riley R."/>
            <person name="Haridas S."/>
            <person name="Wolfe K.H."/>
            <person name="Lopes M.R."/>
            <person name="Hittinger C.T."/>
            <person name="Goker M."/>
            <person name="Salamov A."/>
            <person name="Wisecaver J."/>
            <person name="Long T.M."/>
            <person name="Aerts A.L."/>
            <person name="Barry K."/>
            <person name="Choi C."/>
            <person name="Clum A."/>
            <person name="Coughlan A.Y."/>
            <person name="Deshpande S."/>
            <person name="Douglass A.P."/>
            <person name="Hanson S.J."/>
            <person name="Klenk H.-P."/>
            <person name="Labutti K."/>
            <person name="Lapidus A."/>
            <person name="Lindquist E."/>
            <person name="Lipzen A."/>
            <person name="Meier-Kolthoff J.P."/>
            <person name="Ohm R.A."/>
            <person name="Otillar R.P."/>
            <person name="Pangilinan J."/>
            <person name="Peng Y."/>
            <person name="Rokas A."/>
            <person name="Rosa C.A."/>
            <person name="Scheuner C."/>
            <person name="Sibirny A.A."/>
            <person name="Slot J.C."/>
            <person name="Stielow J.B."/>
            <person name="Sun H."/>
            <person name="Kurtzman C.P."/>
            <person name="Blackwell M."/>
            <person name="Jeffries T.W."/>
            <person name="Grigoriev I.V."/>
        </authorList>
    </citation>
    <scope>NUCLEOTIDE SEQUENCE [LARGE SCALE GENOMIC DNA]</scope>
    <source>
        <strain evidence="4">NRRL Y-17796</strain>
    </source>
</reference>
<accession>A0A1E4THW5</accession>
<dbReference type="AlphaFoldDB" id="A0A1E4THW5"/>
<keyword evidence="4" id="KW-1185">Reference proteome</keyword>
<evidence type="ECO:0000313" key="4">
    <source>
        <dbReference type="Proteomes" id="UP000095023"/>
    </source>
</evidence>
<proteinExistence type="predicted"/>
<gene>
    <name evidence="3" type="ORF">CANCADRAFT_122908</name>
</gene>